<dbReference type="GO" id="GO:0008236">
    <property type="term" value="F:serine-type peptidase activity"/>
    <property type="evidence" value="ECO:0007669"/>
    <property type="project" value="InterPro"/>
</dbReference>
<dbReference type="Proteomes" id="UP000192796">
    <property type="component" value="Unassembled WGS sequence"/>
</dbReference>
<dbReference type="InterPro" id="IPR029045">
    <property type="entry name" value="ClpP/crotonase-like_dom_sf"/>
</dbReference>
<dbReference type="PANTHER" id="PTHR32060">
    <property type="entry name" value="TAIL-SPECIFIC PROTEASE"/>
    <property type="match status" value="1"/>
</dbReference>
<name>A0A1V9G9S1_9BACT</name>
<dbReference type="SUPFAM" id="SSF52096">
    <property type="entry name" value="ClpP/crotonase"/>
    <property type="match status" value="1"/>
</dbReference>
<dbReference type="STRING" id="1703345.A3860_02950"/>
<dbReference type="RefSeq" id="WP_081145025.1">
    <property type="nucleotide sequence ID" value="NZ_LVYD01000001.1"/>
</dbReference>
<comment type="caution">
    <text evidence="3">The sequence shown here is derived from an EMBL/GenBank/DDBJ whole genome shotgun (WGS) entry which is preliminary data.</text>
</comment>
<feature type="region of interest" description="Disordered" evidence="1">
    <location>
        <begin position="225"/>
        <end position="246"/>
    </location>
</feature>
<reference evidence="3 4" key="1">
    <citation type="submission" date="2016-03" db="EMBL/GenBank/DDBJ databases">
        <title>Niastella vici sp. nov., isolated from farmland soil.</title>
        <authorList>
            <person name="Chen L."/>
            <person name="Wang D."/>
            <person name="Yang S."/>
            <person name="Wang G."/>
        </authorList>
    </citation>
    <scope>NUCLEOTIDE SEQUENCE [LARGE SCALE GENOMIC DNA]</scope>
    <source>
        <strain evidence="3 4">DJ57</strain>
    </source>
</reference>
<dbReference type="PANTHER" id="PTHR32060:SF22">
    <property type="entry name" value="CARBOXYL-TERMINAL-PROCESSING PEPTIDASE 3, CHLOROPLASTIC"/>
    <property type="match status" value="1"/>
</dbReference>
<keyword evidence="4" id="KW-1185">Reference proteome</keyword>
<dbReference type="Gene3D" id="3.90.226.10">
    <property type="entry name" value="2-enoyl-CoA Hydratase, Chain A, domain 1"/>
    <property type="match status" value="1"/>
</dbReference>
<dbReference type="EMBL" id="LVYD01000001">
    <property type="protein sequence ID" value="OQP67327.1"/>
    <property type="molecule type" value="Genomic_DNA"/>
</dbReference>
<dbReference type="PROSITE" id="PS51257">
    <property type="entry name" value="PROKAR_LIPOPROTEIN"/>
    <property type="match status" value="1"/>
</dbReference>
<accession>A0A1V9G9S1</accession>
<sequence>MMQKLVNVAIIVLISGLVGCSASRQSFDPQHKYTKNQLQQDYRVFRGILEESHPSLYWFTPKDSMDHFFDAGFQSITDSMTEQQFRNVLSFVVSKIHCGHTAVKYSKQFGRYLDTAKIKMFPLSFKVWSDSMAIIANINRKDSILKYGTLVTAIDGYSTRQLTDTFLNYISGDGNSLNGKYQSLSNSGAFGSLYRNIMGMKDQIAVTYVDSTGAEQTVSVPVFDPSAKDTTKRVPGNRIATKPPKDGTRHYSFSARMVQIDTSLSSAYMTLHTFSRGNKLRSFFRQAFREMKKRNIQHLVVDVRTNGGGDAGISTLLTRYLVDKKFKLADSLYAVRKSSKYHKYIAWQPFYWSLMQFVTHKQKEDGHYHFGYFERHYFHPKKHNHFNGDIYLVTGGNSFSATTLFVKALQGQHNVKVIGEETGGGAYGNTAWMIPDVTLPNTKVRFRLPKFRLVMDKDLVKEGRGIIPDIQVSPTQETIRRGIDPKAAVIRRMIMHKIGIAQQ</sequence>
<organism evidence="3 4">
    <name type="scientific">Niastella vici</name>
    <dbReference type="NCBI Taxonomy" id="1703345"/>
    <lineage>
        <taxon>Bacteria</taxon>
        <taxon>Pseudomonadati</taxon>
        <taxon>Bacteroidota</taxon>
        <taxon>Chitinophagia</taxon>
        <taxon>Chitinophagales</taxon>
        <taxon>Chitinophagaceae</taxon>
        <taxon>Niastella</taxon>
    </lineage>
</organism>
<evidence type="ECO:0000313" key="3">
    <source>
        <dbReference type="EMBL" id="OQP67327.1"/>
    </source>
</evidence>
<dbReference type="GO" id="GO:0006508">
    <property type="term" value="P:proteolysis"/>
    <property type="evidence" value="ECO:0007669"/>
    <property type="project" value="InterPro"/>
</dbReference>
<dbReference type="OrthoDB" id="5480566at2"/>
<dbReference type="AlphaFoldDB" id="A0A1V9G9S1"/>
<dbReference type="GO" id="GO:0004175">
    <property type="term" value="F:endopeptidase activity"/>
    <property type="evidence" value="ECO:0007669"/>
    <property type="project" value="TreeGrafter"/>
</dbReference>
<dbReference type="SMART" id="SM00245">
    <property type="entry name" value="TSPc"/>
    <property type="match status" value="1"/>
</dbReference>
<proteinExistence type="predicted"/>
<dbReference type="Pfam" id="PF03572">
    <property type="entry name" value="Peptidase_S41"/>
    <property type="match status" value="1"/>
</dbReference>
<evidence type="ECO:0000256" key="1">
    <source>
        <dbReference type="SAM" id="MobiDB-lite"/>
    </source>
</evidence>
<gene>
    <name evidence="3" type="ORF">A3860_02950</name>
</gene>
<protein>
    <recommendedName>
        <fullName evidence="2">Tail specific protease domain-containing protein</fullName>
    </recommendedName>
</protein>
<dbReference type="InterPro" id="IPR005151">
    <property type="entry name" value="Tail-specific_protease"/>
</dbReference>
<evidence type="ECO:0000259" key="2">
    <source>
        <dbReference type="SMART" id="SM00245"/>
    </source>
</evidence>
<feature type="domain" description="Tail specific protease" evidence="2">
    <location>
        <begin position="215"/>
        <end position="473"/>
    </location>
</feature>
<evidence type="ECO:0000313" key="4">
    <source>
        <dbReference type="Proteomes" id="UP000192796"/>
    </source>
</evidence>